<dbReference type="Proteomes" id="UP001230504">
    <property type="component" value="Unassembled WGS sequence"/>
</dbReference>
<sequence>MPLTASACPRRGMSSCPTPWEAPLPSQALRLTSGKSSISTTSLAAAARHSSLRLLPTSGCKCVDAQTFRDRRELTPQGSAGRQRGISERRGDISASRCHLLASETAKVCSDPSQAIACTDNEKACGGSQLVRRFPASCRARRISPLLPQGSPALHGAHRSCERGAKCPLSLLASRPGSISGHPSPLGGNPPHLSSCGGQI</sequence>
<protein>
    <submittedName>
        <fullName evidence="2">Uncharacterized protein</fullName>
    </submittedName>
</protein>
<keyword evidence="3" id="KW-1185">Reference proteome</keyword>
<evidence type="ECO:0000313" key="2">
    <source>
        <dbReference type="EMBL" id="KAK1595502.1"/>
    </source>
</evidence>
<name>A0AAD8V5Z0_9PEZI</name>
<feature type="region of interest" description="Disordered" evidence="1">
    <location>
        <begin position="1"/>
        <end position="21"/>
    </location>
</feature>
<organism evidence="2 3">
    <name type="scientific">Colletotrichum navitas</name>
    <dbReference type="NCBI Taxonomy" id="681940"/>
    <lineage>
        <taxon>Eukaryota</taxon>
        <taxon>Fungi</taxon>
        <taxon>Dikarya</taxon>
        <taxon>Ascomycota</taxon>
        <taxon>Pezizomycotina</taxon>
        <taxon>Sordariomycetes</taxon>
        <taxon>Hypocreomycetidae</taxon>
        <taxon>Glomerellales</taxon>
        <taxon>Glomerellaceae</taxon>
        <taxon>Colletotrichum</taxon>
        <taxon>Colletotrichum graminicola species complex</taxon>
    </lineage>
</organism>
<evidence type="ECO:0000256" key="1">
    <source>
        <dbReference type="SAM" id="MobiDB-lite"/>
    </source>
</evidence>
<comment type="caution">
    <text evidence="2">The sequence shown here is derived from an EMBL/GenBank/DDBJ whole genome shotgun (WGS) entry which is preliminary data.</text>
</comment>
<dbReference type="EMBL" id="JAHLJV010000015">
    <property type="protein sequence ID" value="KAK1595502.1"/>
    <property type="molecule type" value="Genomic_DNA"/>
</dbReference>
<dbReference type="RefSeq" id="XP_060416514.1">
    <property type="nucleotide sequence ID" value="XM_060550614.1"/>
</dbReference>
<reference evidence="2" key="1">
    <citation type="submission" date="2021-06" db="EMBL/GenBank/DDBJ databases">
        <title>Comparative genomics, transcriptomics and evolutionary studies reveal genomic signatures of adaptation to plant cell wall in hemibiotrophic fungi.</title>
        <authorList>
            <consortium name="DOE Joint Genome Institute"/>
            <person name="Baroncelli R."/>
            <person name="Diaz J.F."/>
            <person name="Benocci T."/>
            <person name="Peng M."/>
            <person name="Battaglia E."/>
            <person name="Haridas S."/>
            <person name="Andreopoulos W."/>
            <person name="Labutti K."/>
            <person name="Pangilinan J."/>
            <person name="Floch G.L."/>
            <person name="Makela M.R."/>
            <person name="Henrissat B."/>
            <person name="Grigoriev I.V."/>
            <person name="Crouch J.A."/>
            <person name="De Vries R.P."/>
            <person name="Sukno S.A."/>
            <person name="Thon M.R."/>
        </authorList>
    </citation>
    <scope>NUCLEOTIDE SEQUENCE</scope>
    <source>
        <strain evidence="2">CBS 125086</strain>
    </source>
</reference>
<accession>A0AAD8V5Z0</accession>
<evidence type="ECO:0000313" key="3">
    <source>
        <dbReference type="Proteomes" id="UP001230504"/>
    </source>
</evidence>
<proteinExistence type="predicted"/>
<dbReference type="AlphaFoldDB" id="A0AAD8V5Z0"/>
<gene>
    <name evidence="2" type="ORF">LY79DRAFT_100358</name>
</gene>
<dbReference type="GeneID" id="85434854"/>
<feature type="region of interest" description="Disordered" evidence="1">
    <location>
        <begin position="178"/>
        <end position="200"/>
    </location>
</feature>